<dbReference type="FunFam" id="3.30.70.2190:FF:000001">
    <property type="entry name" value="D-2-hydroxyglutarate dehydrogenase mitochondrial"/>
    <property type="match status" value="1"/>
</dbReference>
<dbReference type="InterPro" id="IPR016171">
    <property type="entry name" value="Vanillyl_alc_oxidase_C-sub2"/>
</dbReference>
<dbReference type="InterPro" id="IPR016164">
    <property type="entry name" value="FAD-linked_Oxase-like_C"/>
</dbReference>
<dbReference type="FunFam" id="1.10.45.10:FF:000001">
    <property type="entry name" value="D-lactate dehydrogenase mitochondrial"/>
    <property type="match status" value="1"/>
</dbReference>
<sequence>MSSQLQGFKQSCTAARKWRALRGLPQNQLQHRRNQLLPNGRVQVGFCTTKSVTLSNIKELKELVGEDAVLTDPEEIASYNVDWLGQYKGNSKVVIRPKTTEHVSQVLAFCNRERIGVVPQGGNTGLVGGSVSLGENEIVLSLSRMDEILSFDDVSGVLVCEAGCVLEKLNDYVKTRGFVMPLDLGSSGTCMIGGNVASNAGGIRFMRYGSLHTNVLGLETVLPDGTVLDLLSSLRKDNTGYDIKQLFIGSEGTLGVITKVALATPASSSSHNVAVLGLKNYDTVALCIARAREYMGEILSACEYWDEKSMELVSENLDIKEPFSQRHPFYLLFETSGSDNEHDVEKMNRFIESICTEPGILDGVMAQDMKQIDELWSIRENITVALKDAKGFTYKYDLSLPKVKAMNETTFAVQEAIQRSYKYPEAKVLQFGHVFDGNLHLNVWNPCYSLELKELIEDTAYTYVAKNRGSISAEHGIGQLKISKLGYSKPEGAIDLMGGIKQLFDPNKIMNPFKVLPPANSR</sequence>
<dbReference type="PROSITE" id="PS51387">
    <property type="entry name" value="FAD_PCMH"/>
    <property type="match status" value="1"/>
</dbReference>
<dbReference type="InterPro" id="IPR016166">
    <property type="entry name" value="FAD-bd_PCMH"/>
</dbReference>
<dbReference type="PANTHER" id="PTHR43716">
    <property type="entry name" value="D-2-HYDROXYGLUTARATE DEHYDROGENASE, MITOCHONDRIAL"/>
    <property type="match status" value="1"/>
</dbReference>
<dbReference type="PANTHER" id="PTHR43716:SF1">
    <property type="entry name" value="D-2-HYDROXYGLUTARATE DEHYDROGENASE, MITOCHONDRIAL"/>
    <property type="match status" value="1"/>
</dbReference>
<reference evidence="7" key="1">
    <citation type="submission" date="2021-01" db="EMBL/GenBank/DDBJ databases">
        <authorList>
            <person name="Corre E."/>
            <person name="Pelletier E."/>
            <person name="Niang G."/>
            <person name="Scheremetjew M."/>
            <person name="Finn R."/>
            <person name="Kale V."/>
            <person name="Holt S."/>
            <person name="Cochrane G."/>
            <person name="Meng A."/>
            <person name="Brown T."/>
            <person name="Cohen L."/>
        </authorList>
    </citation>
    <scope>NUCLEOTIDE SEQUENCE</scope>
    <source>
        <strain evidence="7">GSBS06</strain>
    </source>
</reference>
<keyword evidence="4" id="KW-0274">FAD</keyword>
<dbReference type="GO" id="GO:0016491">
    <property type="term" value="F:oxidoreductase activity"/>
    <property type="evidence" value="ECO:0007669"/>
    <property type="project" value="UniProtKB-KW"/>
</dbReference>
<dbReference type="InterPro" id="IPR016169">
    <property type="entry name" value="FAD-bd_PCMH_sub2"/>
</dbReference>
<comment type="similarity">
    <text evidence="2">Belongs to the FAD-binding oxidoreductase/transferase type 4 family.</text>
</comment>
<proteinExistence type="inferred from homology"/>
<dbReference type="InterPro" id="IPR006094">
    <property type="entry name" value="Oxid_FAD_bind_N"/>
</dbReference>
<dbReference type="InterPro" id="IPR036318">
    <property type="entry name" value="FAD-bd_PCMH-like_sf"/>
</dbReference>
<dbReference type="GO" id="GO:0005739">
    <property type="term" value="C:mitochondrion"/>
    <property type="evidence" value="ECO:0007669"/>
    <property type="project" value="TreeGrafter"/>
</dbReference>
<name>A0A7S3LNH3_9STRA</name>
<evidence type="ECO:0000256" key="5">
    <source>
        <dbReference type="ARBA" id="ARBA00023002"/>
    </source>
</evidence>
<dbReference type="Gene3D" id="3.30.70.2740">
    <property type="match status" value="1"/>
</dbReference>
<dbReference type="InterPro" id="IPR016167">
    <property type="entry name" value="FAD-bd_PCMH_sub1"/>
</dbReference>
<dbReference type="Pfam" id="PF01565">
    <property type="entry name" value="FAD_binding_4"/>
    <property type="match status" value="1"/>
</dbReference>
<dbReference type="AlphaFoldDB" id="A0A7S3LNH3"/>
<feature type="domain" description="FAD-binding PCMH-type" evidence="6">
    <location>
        <begin position="87"/>
        <end position="267"/>
    </location>
</feature>
<dbReference type="Pfam" id="PF02913">
    <property type="entry name" value="FAD-oxidase_C"/>
    <property type="match status" value="1"/>
</dbReference>
<organism evidence="7">
    <name type="scientific">Aplanochytrium stocchinoi</name>
    <dbReference type="NCBI Taxonomy" id="215587"/>
    <lineage>
        <taxon>Eukaryota</taxon>
        <taxon>Sar</taxon>
        <taxon>Stramenopiles</taxon>
        <taxon>Bigyra</taxon>
        <taxon>Labyrinthulomycetes</taxon>
        <taxon>Thraustochytrida</taxon>
        <taxon>Thraustochytriidae</taxon>
        <taxon>Aplanochytrium</taxon>
    </lineage>
</organism>
<keyword evidence="3" id="KW-0285">Flavoprotein</keyword>
<dbReference type="Gene3D" id="3.30.465.10">
    <property type="match status" value="1"/>
</dbReference>
<protein>
    <recommendedName>
        <fullName evidence="6">FAD-binding PCMH-type domain-containing protein</fullName>
    </recommendedName>
</protein>
<evidence type="ECO:0000256" key="3">
    <source>
        <dbReference type="ARBA" id="ARBA00022630"/>
    </source>
</evidence>
<gene>
    <name evidence="7" type="ORF">ASTO00021_LOCUS3011</name>
</gene>
<evidence type="ECO:0000256" key="4">
    <source>
        <dbReference type="ARBA" id="ARBA00022827"/>
    </source>
</evidence>
<dbReference type="InterPro" id="IPR004113">
    <property type="entry name" value="FAD-bd_oxidored_4_C"/>
</dbReference>
<accession>A0A7S3LNH3</accession>
<dbReference type="GO" id="GO:0071949">
    <property type="term" value="F:FAD binding"/>
    <property type="evidence" value="ECO:0007669"/>
    <property type="project" value="InterPro"/>
</dbReference>
<dbReference type="Gene3D" id="3.30.43.10">
    <property type="entry name" value="Uridine Diphospho-n-acetylenolpyruvylglucosamine Reductase, domain 2"/>
    <property type="match status" value="1"/>
</dbReference>
<dbReference type="SUPFAM" id="SSF55103">
    <property type="entry name" value="FAD-linked oxidases, C-terminal domain"/>
    <property type="match status" value="1"/>
</dbReference>
<comment type="cofactor">
    <cofactor evidence="1">
        <name>FAD</name>
        <dbReference type="ChEBI" id="CHEBI:57692"/>
    </cofactor>
</comment>
<dbReference type="FunFam" id="3.30.43.10:FF:000011">
    <property type="entry name" value="D-lactate dehydrogenase (Cytochrome)"/>
    <property type="match status" value="1"/>
</dbReference>
<evidence type="ECO:0000256" key="1">
    <source>
        <dbReference type="ARBA" id="ARBA00001974"/>
    </source>
</evidence>
<dbReference type="Gene3D" id="3.30.70.2190">
    <property type="match status" value="1"/>
</dbReference>
<evidence type="ECO:0000313" key="7">
    <source>
        <dbReference type="EMBL" id="CAE0432693.1"/>
    </source>
</evidence>
<dbReference type="SUPFAM" id="SSF56176">
    <property type="entry name" value="FAD-binding/transporter-associated domain-like"/>
    <property type="match status" value="1"/>
</dbReference>
<keyword evidence="5" id="KW-0560">Oxidoreductase</keyword>
<dbReference type="Gene3D" id="1.10.45.10">
    <property type="entry name" value="Vanillyl-alcohol Oxidase, Chain A, domain 4"/>
    <property type="match status" value="1"/>
</dbReference>
<dbReference type="InterPro" id="IPR051264">
    <property type="entry name" value="FAD-oxidored/transferase_4"/>
</dbReference>
<dbReference type="EMBL" id="HBIN01004286">
    <property type="protein sequence ID" value="CAE0432693.1"/>
    <property type="molecule type" value="Transcribed_RNA"/>
</dbReference>
<dbReference type="FunFam" id="3.30.465.10:FF:000001">
    <property type="entry name" value="D-2-hydroxyglutarate dehydrogenase, mitochondrial"/>
    <property type="match status" value="1"/>
</dbReference>
<evidence type="ECO:0000256" key="2">
    <source>
        <dbReference type="ARBA" id="ARBA00008000"/>
    </source>
</evidence>
<evidence type="ECO:0000259" key="6">
    <source>
        <dbReference type="PROSITE" id="PS51387"/>
    </source>
</evidence>